<dbReference type="Gene3D" id="3.90.1300.10">
    <property type="entry name" value="Amidase signature (AS) domain"/>
    <property type="match status" value="1"/>
</dbReference>
<accession>A0A2I8F0J7</accession>
<dbReference type="AlphaFoldDB" id="A0A2I8F0J7"/>
<dbReference type="SUPFAM" id="SSF75304">
    <property type="entry name" value="Amidase signature (AS) enzymes"/>
    <property type="match status" value="1"/>
</dbReference>
<dbReference type="KEGG" id="pter:C2L65_36020"/>
<evidence type="ECO:0000259" key="1">
    <source>
        <dbReference type="Pfam" id="PF01425"/>
    </source>
</evidence>
<proteinExistence type="predicted"/>
<dbReference type="EC" id="3.5.1.4" evidence="2"/>
<gene>
    <name evidence="2" type="ORF">C2L65_36020</name>
</gene>
<dbReference type="InterPro" id="IPR023631">
    <property type="entry name" value="Amidase_dom"/>
</dbReference>
<keyword evidence="2" id="KW-0808">Transferase</keyword>
<dbReference type="PANTHER" id="PTHR11895">
    <property type="entry name" value="TRANSAMIDASE"/>
    <property type="match status" value="1"/>
</dbReference>
<dbReference type="PANTHER" id="PTHR11895:SF172">
    <property type="entry name" value="GLUTAMYL-TRNA(GLN) AMIDOTRANSFERASE"/>
    <property type="match status" value="1"/>
</dbReference>
<sequence>MMHTTNSPSYTLLRALQQIAMEGGSAAAIERLTACAAHVDSMNARTVEPQSTHELFIPKSGYISEITATLARAHADQWRCISRVTTERALDRAGELDTSCDETFLPLAGVPYVAKSAFNITGTPTLAGGPDVGSSDALPALKDAALIRRLDAAGAVLVGVAQMDEYAYGFLGDNPHYGAVINPTDSSAYSGGSSSGSAAAVAAGIVPFAIGTDTNGSVRVPAAFCGVFSLKPTYGLLPLDGCLPLAESLDHAGIIASSLSILERVWFALDVTATRAGAIASTKLGFAAEAYRRLCNDRVRSAFAAVRAAWKDAVDVELPDIQLSLATASIITAFEALKNHGEALDSHPQRYSAAITQRLRAAEKITPSEYEAALSIMRDIRSKVLAQFERHGVDVLVVPVAPVDRIEIGQHYLELDGITLAAADVAGLFTRPFSLTGLPVLTIPRRLSFECSGPPVALQLIARPGEESRLLALARELAEYRF</sequence>
<organism evidence="2 3">
    <name type="scientific">Paraburkholderia terrae</name>
    <dbReference type="NCBI Taxonomy" id="311230"/>
    <lineage>
        <taxon>Bacteria</taxon>
        <taxon>Pseudomonadati</taxon>
        <taxon>Pseudomonadota</taxon>
        <taxon>Betaproteobacteria</taxon>
        <taxon>Burkholderiales</taxon>
        <taxon>Burkholderiaceae</taxon>
        <taxon>Paraburkholderia</taxon>
    </lineage>
</organism>
<evidence type="ECO:0000313" key="3">
    <source>
        <dbReference type="Proteomes" id="UP000243502"/>
    </source>
</evidence>
<protein>
    <submittedName>
        <fullName evidence="2">Asp-tRNA(Asn)/Glu-tRNA(Gln) amidotransferase GatCAB subunit A</fullName>
        <ecNumber evidence="2">3.5.1.4</ecNumber>
    </submittedName>
</protein>
<dbReference type="InterPro" id="IPR036928">
    <property type="entry name" value="AS_sf"/>
</dbReference>
<reference evidence="2 3" key="1">
    <citation type="submission" date="2018-01" db="EMBL/GenBank/DDBJ databases">
        <title>Species boundaries and ecological features among Paraburkholderia terrae DSMZ17804T, P. hospita DSMZ17164T and P. caribensis DSMZ13236T.</title>
        <authorList>
            <person name="Pratama A.A."/>
        </authorList>
    </citation>
    <scope>NUCLEOTIDE SEQUENCE [LARGE SCALE GENOMIC DNA]</scope>
    <source>
        <strain evidence="2 3">DSM 17804</strain>
    </source>
</reference>
<dbReference type="Proteomes" id="UP000243502">
    <property type="component" value="Chromosome 3"/>
</dbReference>
<name>A0A2I8F0J7_9BURK</name>
<feature type="domain" description="Amidase" evidence="1">
    <location>
        <begin position="68"/>
        <end position="471"/>
    </location>
</feature>
<dbReference type="Pfam" id="PF01425">
    <property type="entry name" value="Amidase"/>
    <property type="match status" value="1"/>
</dbReference>
<dbReference type="EMBL" id="CP026113">
    <property type="protein sequence ID" value="AUT65001.1"/>
    <property type="molecule type" value="Genomic_DNA"/>
</dbReference>
<dbReference type="GO" id="GO:0004040">
    <property type="term" value="F:amidase activity"/>
    <property type="evidence" value="ECO:0007669"/>
    <property type="project" value="UniProtKB-EC"/>
</dbReference>
<evidence type="ECO:0000313" key="2">
    <source>
        <dbReference type="EMBL" id="AUT65001.1"/>
    </source>
</evidence>
<dbReference type="InterPro" id="IPR000120">
    <property type="entry name" value="Amidase"/>
</dbReference>
<keyword evidence="2" id="KW-0378">Hydrolase</keyword>
<dbReference type="GO" id="GO:0016740">
    <property type="term" value="F:transferase activity"/>
    <property type="evidence" value="ECO:0007669"/>
    <property type="project" value="UniProtKB-KW"/>
</dbReference>